<keyword evidence="2" id="KW-1185">Reference proteome</keyword>
<reference evidence="1" key="2">
    <citation type="submission" date="2020-09" db="EMBL/GenBank/DDBJ databases">
        <authorList>
            <person name="Sun Q."/>
            <person name="Zhou Y."/>
        </authorList>
    </citation>
    <scope>NUCLEOTIDE SEQUENCE</scope>
    <source>
        <strain evidence="1">CGMCC 4.7201</strain>
    </source>
</reference>
<comment type="caution">
    <text evidence="1">The sequence shown here is derived from an EMBL/GenBank/DDBJ whole genome shotgun (WGS) entry which is preliminary data.</text>
</comment>
<name>A0A917ZVM2_9ACTN</name>
<evidence type="ECO:0000313" key="2">
    <source>
        <dbReference type="Proteomes" id="UP000641932"/>
    </source>
</evidence>
<dbReference type="RefSeq" id="WP_189135011.1">
    <property type="nucleotide sequence ID" value="NZ_BMMS01000035.1"/>
</dbReference>
<sequence>MNDILLRVAKGHATEEELAALTVALLAGTLRDPAPASSAEPLRLPRRVAHRPSYSSPCSWLTAA</sequence>
<protein>
    <recommendedName>
        <fullName evidence="3">Acyl-CoA carboxylase subunit epsilon</fullName>
    </recommendedName>
</protein>
<evidence type="ECO:0000313" key="1">
    <source>
        <dbReference type="EMBL" id="GGO97782.1"/>
    </source>
</evidence>
<dbReference type="AlphaFoldDB" id="A0A917ZVM2"/>
<reference evidence="1" key="1">
    <citation type="journal article" date="2014" name="Int. J. Syst. Evol. Microbiol.">
        <title>Complete genome sequence of Corynebacterium casei LMG S-19264T (=DSM 44701T), isolated from a smear-ripened cheese.</title>
        <authorList>
            <consortium name="US DOE Joint Genome Institute (JGI-PGF)"/>
            <person name="Walter F."/>
            <person name="Albersmeier A."/>
            <person name="Kalinowski J."/>
            <person name="Ruckert C."/>
        </authorList>
    </citation>
    <scope>NUCLEOTIDE SEQUENCE</scope>
    <source>
        <strain evidence="1">CGMCC 4.7201</strain>
    </source>
</reference>
<dbReference type="InterPro" id="IPR032716">
    <property type="entry name" value="ACC_epsilon"/>
</dbReference>
<accession>A0A917ZVM2</accession>
<organism evidence="1 2">
    <name type="scientific">Wenjunlia tyrosinilytica</name>
    <dbReference type="NCBI Taxonomy" id="1544741"/>
    <lineage>
        <taxon>Bacteria</taxon>
        <taxon>Bacillati</taxon>
        <taxon>Actinomycetota</taxon>
        <taxon>Actinomycetes</taxon>
        <taxon>Kitasatosporales</taxon>
        <taxon>Streptomycetaceae</taxon>
        <taxon>Wenjunlia</taxon>
    </lineage>
</organism>
<evidence type="ECO:0008006" key="3">
    <source>
        <dbReference type="Google" id="ProtNLM"/>
    </source>
</evidence>
<dbReference type="Proteomes" id="UP000641932">
    <property type="component" value="Unassembled WGS sequence"/>
</dbReference>
<dbReference type="EMBL" id="BMMS01000035">
    <property type="protein sequence ID" value="GGO97782.1"/>
    <property type="molecule type" value="Genomic_DNA"/>
</dbReference>
<dbReference type="Pfam" id="PF13822">
    <property type="entry name" value="ACC_epsilon"/>
    <property type="match status" value="1"/>
</dbReference>
<dbReference type="GO" id="GO:0003989">
    <property type="term" value="F:acetyl-CoA carboxylase activity"/>
    <property type="evidence" value="ECO:0007669"/>
    <property type="project" value="InterPro"/>
</dbReference>
<dbReference type="GO" id="GO:0004658">
    <property type="term" value="F:propionyl-CoA carboxylase activity"/>
    <property type="evidence" value="ECO:0007669"/>
    <property type="project" value="InterPro"/>
</dbReference>
<proteinExistence type="predicted"/>
<gene>
    <name evidence="1" type="ORF">GCM10012280_60380</name>
</gene>